<dbReference type="HOGENOM" id="CLU_145831_0_0_3"/>
<geneLocation type="plasmid" evidence="2 3">
    <name>pREB2</name>
</geneLocation>
<dbReference type="Proteomes" id="UP000000268">
    <property type="component" value="Plasmid pREB2"/>
</dbReference>
<keyword evidence="1" id="KW-0812">Transmembrane</keyword>
<evidence type="ECO:0000313" key="3">
    <source>
        <dbReference type="Proteomes" id="UP000000268"/>
    </source>
</evidence>
<feature type="transmembrane region" description="Helical" evidence="1">
    <location>
        <begin position="48"/>
        <end position="68"/>
    </location>
</feature>
<accession>A8ZLZ6</accession>
<dbReference type="RefSeq" id="WP_012166919.1">
    <property type="nucleotide sequence ID" value="NC_009927.1"/>
</dbReference>
<reference evidence="2 3" key="1">
    <citation type="journal article" date="2008" name="Proc. Natl. Acad. Sci. U.S.A.">
        <title>Niche adaptation and genome expansion in the chlorophyll d-producing cyanobacterium Acaryochloris marina.</title>
        <authorList>
            <person name="Swingley W.D."/>
            <person name="Chen M."/>
            <person name="Cheung P.C."/>
            <person name="Conrad A.L."/>
            <person name="Dejesa L.C."/>
            <person name="Hao J."/>
            <person name="Honchak B.M."/>
            <person name="Karbach L.E."/>
            <person name="Kurdoglu A."/>
            <person name="Lahiri S."/>
            <person name="Mastrian S.D."/>
            <person name="Miyashita H."/>
            <person name="Page L."/>
            <person name="Ramakrishna P."/>
            <person name="Satoh S."/>
            <person name="Sattley W.M."/>
            <person name="Shimada Y."/>
            <person name="Taylor H.L."/>
            <person name="Tomo T."/>
            <person name="Tsuchiya T."/>
            <person name="Wang Z.T."/>
            <person name="Raymond J."/>
            <person name="Mimuro M."/>
            <person name="Blankenship R.E."/>
            <person name="Touchman J.W."/>
        </authorList>
    </citation>
    <scope>NUCLEOTIDE SEQUENCE [LARGE SCALE GENOMIC DNA]</scope>
    <source>
        <strain evidence="3">MBIC 11017</strain>
        <plasmid evidence="3">Plasmid pREB2</plasmid>
    </source>
</reference>
<dbReference type="AlphaFoldDB" id="A8ZLZ6"/>
<evidence type="ECO:0000313" key="2">
    <source>
        <dbReference type="EMBL" id="ABW31765.1"/>
    </source>
</evidence>
<organism evidence="2 3">
    <name type="scientific">Acaryochloris marina (strain MBIC 11017)</name>
    <dbReference type="NCBI Taxonomy" id="329726"/>
    <lineage>
        <taxon>Bacteria</taxon>
        <taxon>Bacillati</taxon>
        <taxon>Cyanobacteriota</taxon>
        <taxon>Cyanophyceae</taxon>
        <taxon>Acaryochloridales</taxon>
        <taxon>Acaryochloridaceae</taxon>
        <taxon>Acaryochloris</taxon>
    </lineage>
</organism>
<keyword evidence="2" id="KW-0614">Plasmid</keyword>
<keyword evidence="1" id="KW-1133">Transmembrane helix</keyword>
<keyword evidence="1" id="KW-0472">Membrane</keyword>
<keyword evidence="3" id="KW-1185">Reference proteome</keyword>
<feature type="transmembrane region" description="Helical" evidence="1">
    <location>
        <begin position="7"/>
        <end position="28"/>
    </location>
</feature>
<dbReference type="OrthoDB" id="7355622at2"/>
<evidence type="ECO:0000256" key="1">
    <source>
        <dbReference type="SAM" id="Phobius"/>
    </source>
</evidence>
<name>A8ZLZ6_ACAM1</name>
<dbReference type="KEGG" id="amr:AM1_B0039"/>
<proteinExistence type="predicted"/>
<protein>
    <recommendedName>
        <fullName evidence="4">DoxX protein</fullName>
    </recommendedName>
</protein>
<sequence>MRTEKRLEISLAIIRISTAIFLLVWSTGKLLAPALTQNIFSKFYFSEISLVMSYAVGVLQTILVLLFLVGLYKTFSYGVVLGMHSVSVLSTYEKLFNPYYPPNILFWAGVPVLAGLVALFLLRDHDHWLTLQWRAFTSSNSIKSHPHSLH</sequence>
<dbReference type="EMBL" id="CP000839">
    <property type="protein sequence ID" value="ABW31765.1"/>
    <property type="molecule type" value="Genomic_DNA"/>
</dbReference>
<evidence type="ECO:0008006" key="4">
    <source>
        <dbReference type="Google" id="ProtNLM"/>
    </source>
</evidence>
<gene>
    <name evidence="2" type="ordered locus">AM1_B0039</name>
</gene>
<feature type="transmembrane region" description="Helical" evidence="1">
    <location>
        <begin position="104"/>
        <end position="122"/>
    </location>
</feature>